<dbReference type="InterPro" id="IPR002931">
    <property type="entry name" value="Transglutaminase-like"/>
</dbReference>
<gene>
    <name evidence="3" type="ORF">LE190_09110</name>
</gene>
<feature type="chain" id="PRO_5047054822" evidence="1">
    <location>
        <begin position="20"/>
        <end position="297"/>
    </location>
</feature>
<keyword evidence="4" id="KW-1185">Reference proteome</keyword>
<reference evidence="3 4" key="1">
    <citation type="submission" date="2021-07" db="EMBL/GenBank/DDBJ databases">
        <title>Characterization of Violacein-producing bacteria and related species.</title>
        <authorList>
            <person name="Wilson H.S."/>
            <person name="De Leon M.E."/>
        </authorList>
    </citation>
    <scope>NUCLEOTIDE SEQUENCE [LARGE SCALE GENOMIC DNA]</scope>
    <source>
        <strain evidence="3 4">HSC-2F05</strain>
    </source>
</reference>
<dbReference type="Proteomes" id="UP001198602">
    <property type="component" value="Unassembled WGS sequence"/>
</dbReference>
<evidence type="ECO:0000259" key="2">
    <source>
        <dbReference type="SMART" id="SM00460"/>
    </source>
</evidence>
<organism evidence="3 4">
    <name type="scientific">Massilia hydrophila</name>
    <dbReference type="NCBI Taxonomy" id="3044279"/>
    <lineage>
        <taxon>Bacteria</taxon>
        <taxon>Pseudomonadati</taxon>
        <taxon>Pseudomonadota</taxon>
        <taxon>Betaproteobacteria</taxon>
        <taxon>Burkholderiales</taxon>
        <taxon>Oxalobacteraceae</taxon>
        <taxon>Telluria group</taxon>
        <taxon>Massilia</taxon>
    </lineage>
</organism>
<sequence>MKKLIFLLLLAMQPLHGHAQSHRAHLAEKIDIANLDLKMLGEQITASDQTDYQKAVTLLDWVSNRLEWKATDYQRRSVKEILERGGGNCYDLALVYVEIVKALGIKTRSIAEINLATPNAERQQQAGQMVREKGARYSLFGARHNDHRWLEVYDETSSSWLPVDPTMGVIGIDQWVMARLGFGQRKSIDPVISGQMIAPFAIFVAGDGKHLMTEDRSMFYLVEQFDRVHGGRLAALPSWSRWVAAIRLLAGSARHAFEGKENLHEQSRQIEELDAIYRALKNEYQDAQQPRAAGTRA</sequence>
<evidence type="ECO:0000313" key="4">
    <source>
        <dbReference type="Proteomes" id="UP001198602"/>
    </source>
</evidence>
<dbReference type="Gene3D" id="3.10.620.30">
    <property type="match status" value="1"/>
</dbReference>
<evidence type="ECO:0000313" key="3">
    <source>
        <dbReference type="EMBL" id="MCA1856082.1"/>
    </source>
</evidence>
<dbReference type="SUPFAM" id="SSF54001">
    <property type="entry name" value="Cysteine proteinases"/>
    <property type="match status" value="1"/>
</dbReference>
<dbReference type="PANTHER" id="PTHR33490">
    <property type="entry name" value="BLR5614 PROTEIN-RELATED"/>
    <property type="match status" value="1"/>
</dbReference>
<accession>A0ABS7Y8Q3</accession>
<feature type="signal peptide" evidence="1">
    <location>
        <begin position="1"/>
        <end position="19"/>
    </location>
</feature>
<dbReference type="SMART" id="SM00460">
    <property type="entry name" value="TGc"/>
    <property type="match status" value="1"/>
</dbReference>
<protein>
    <submittedName>
        <fullName evidence="3">Transglutaminase-like domain-containing protein</fullName>
    </submittedName>
</protein>
<evidence type="ECO:0000256" key="1">
    <source>
        <dbReference type="SAM" id="SignalP"/>
    </source>
</evidence>
<dbReference type="InterPro" id="IPR038765">
    <property type="entry name" value="Papain-like_cys_pep_sf"/>
</dbReference>
<dbReference type="Pfam" id="PF01841">
    <property type="entry name" value="Transglut_core"/>
    <property type="match status" value="1"/>
</dbReference>
<keyword evidence="1" id="KW-0732">Signal</keyword>
<proteinExistence type="predicted"/>
<feature type="domain" description="Transglutaminase-like" evidence="2">
    <location>
        <begin position="81"/>
        <end position="167"/>
    </location>
</feature>
<name>A0ABS7Y8Q3_9BURK</name>
<dbReference type="RefSeq" id="WP_225238388.1">
    <property type="nucleotide sequence ID" value="NZ_JAHYBX010000002.1"/>
</dbReference>
<dbReference type="EMBL" id="JAHYBX010000002">
    <property type="protein sequence ID" value="MCA1856082.1"/>
    <property type="molecule type" value="Genomic_DNA"/>
</dbReference>
<comment type="caution">
    <text evidence="3">The sequence shown here is derived from an EMBL/GenBank/DDBJ whole genome shotgun (WGS) entry which is preliminary data.</text>
</comment>